<reference evidence="2 3" key="1">
    <citation type="submission" date="2019-02" db="EMBL/GenBank/DDBJ databases">
        <title>Deep-cultivation of Planctomycetes and their phenomic and genomic characterization uncovers novel biology.</title>
        <authorList>
            <person name="Wiegand S."/>
            <person name="Jogler M."/>
            <person name="Boedeker C."/>
            <person name="Pinto D."/>
            <person name="Vollmers J."/>
            <person name="Rivas-Marin E."/>
            <person name="Kohn T."/>
            <person name="Peeters S.H."/>
            <person name="Heuer A."/>
            <person name="Rast P."/>
            <person name="Oberbeckmann S."/>
            <person name="Bunk B."/>
            <person name="Jeske O."/>
            <person name="Meyerdierks A."/>
            <person name="Storesund J.E."/>
            <person name="Kallscheuer N."/>
            <person name="Luecker S."/>
            <person name="Lage O.M."/>
            <person name="Pohl T."/>
            <person name="Merkel B.J."/>
            <person name="Hornburger P."/>
            <person name="Mueller R.-W."/>
            <person name="Bruemmer F."/>
            <person name="Labrenz M."/>
            <person name="Spormann A.M."/>
            <person name="Op den Camp H."/>
            <person name="Overmann J."/>
            <person name="Amann R."/>
            <person name="Jetten M.S.M."/>
            <person name="Mascher T."/>
            <person name="Medema M.H."/>
            <person name="Devos D.P."/>
            <person name="Kaster A.-K."/>
            <person name="Ovreas L."/>
            <person name="Rohde M."/>
            <person name="Galperin M.Y."/>
            <person name="Jogler C."/>
        </authorList>
    </citation>
    <scope>NUCLEOTIDE SEQUENCE [LARGE SCALE GENOMIC DNA]</scope>
    <source>
        <strain evidence="2 3">Pla163</strain>
    </source>
</reference>
<dbReference type="EMBL" id="CP036290">
    <property type="protein sequence ID" value="QDU84939.1"/>
    <property type="molecule type" value="Genomic_DNA"/>
</dbReference>
<protein>
    <submittedName>
        <fullName evidence="2">Uncharacterized protein</fullName>
    </submittedName>
</protein>
<keyword evidence="1" id="KW-0812">Transmembrane</keyword>
<evidence type="ECO:0000256" key="1">
    <source>
        <dbReference type="SAM" id="Phobius"/>
    </source>
</evidence>
<accession>A0A518D0E3</accession>
<dbReference type="Proteomes" id="UP000319342">
    <property type="component" value="Chromosome"/>
</dbReference>
<sequence length="145" mass="15588">MSIGWRRVKAGLLVEQGLVDKAVAKRLQDDVIAGRFDADAAADELLAAVRSDDPERAVQRRCADLERDLIMAPRMRGASGAARKAREAGRRGVAYLVVQGVVVMIFVVLFASSLLAARYAGYDLHQPVDTVLGWLGLEPGAAATE</sequence>
<evidence type="ECO:0000313" key="2">
    <source>
        <dbReference type="EMBL" id="QDU84939.1"/>
    </source>
</evidence>
<keyword evidence="3" id="KW-1185">Reference proteome</keyword>
<evidence type="ECO:0000313" key="3">
    <source>
        <dbReference type="Proteomes" id="UP000319342"/>
    </source>
</evidence>
<name>A0A518D0E3_9BACT</name>
<proteinExistence type="predicted"/>
<keyword evidence="1" id="KW-1133">Transmembrane helix</keyword>
<feature type="transmembrane region" description="Helical" evidence="1">
    <location>
        <begin position="93"/>
        <end position="117"/>
    </location>
</feature>
<dbReference type="AlphaFoldDB" id="A0A518D0E3"/>
<organism evidence="2 3">
    <name type="scientific">Rohdeia mirabilis</name>
    <dbReference type="NCBI Taxonomy" id="2528008"/>
    <lineage>
        <taxon>Bacteria</taxon>
        <taxon>Pseudomonadati</taxon>
        <taxon>Planctomycetota</taxon>
        <taxon>Planctomycetia</taxon>
        <taxon>Planctomycetia incertae sedis</taxon>
        <taxon>Rohdeia</taxon>
    </lineage>
</organism>
<gene>
    <name evidence="2" type="ORF">Pla163_20590</name>
</gene>
<keyword evidence="1" id="KW-0472">Membrane</keyword>